<reference evidence="3" key="1">
    <citation type="journal article" date="2016" name="Nat. Biotechnol.">
        <title>Sequencing wild and cultivated cassava and related species reveals extensive interspecific hybridization and genetic diversity.</title>
        <authorList>
            <person name="Bredeson J.V."/>
            <person name="Lyons J.B."/>
            <person name="Prochnik S.E."/>
            <person name="Wu G.A."/>
            <person name="Ha C.M."/>
            <person name="Edsinger-Gonzales E."/>
            <person name="Grimwood J."/>
            <person name="Schmutz J."/>
            <person name="Rabbi I.Y."/>
            <person name="Egesi C."/>
            <person name="Nauluvula P."/>
            <person name="Lebot V."/>
            <person name="Ndunguru J."/>
            <person name="Mkamilo G."/>
            <person name="Bart R.S."/>
            <person name="Setter T.L."/>
            <person name="Gleadow R.M."/>
            <person name="Kulakow P."/>
            <person name="Ferguson M.E."/>
            <person name="Rounsley S."/>
            <person name="Rokhsar D.S."/>
        </authorList>
    </citation>
    <scope>NUCLEOTIDE SEQUENCE [LARGE SCALE GENOMIC DNA]</scope>
    <source>
        <strain evidence="3">cv. AM560-2</strain>
    </source>
</reference>
<sequence>MSEHSLFVDAWIREAQEVSRLVEDIESKINNGHRLRDSAQSTLLEVGVKLDRLESLLHNPPSKPILTKEETKFRWEMLSDLRLRTRVLAFSLYASPSTKRGGGMAAANAQGTNSPTISDDQGPLYYDADQIKPSMSKDDPEILKPLISEDALESQMQMKQCGTCTSMSVLRKVCMIICLILGVAALLFLLVIICAAI</sequence>
<dbReference type="Gramene" id="Manes.09G155500.1.v8.1">
    <property type="protein sequence ID" value="Manes.09G155500.1.v8.1.CDS"/>
    <property type="gene ID" value="Manes.09G155500.v8.1"/>
</dbReference>
<evidence type="ECO:0000313" key="2">
    <source>
        <dbReference type="EMBL" id="OAY42131.1"/>
    </source>
</evidence>
<feature type="transmembrane region" description="Helical" evidence="1">
    <location>
        <begin position="169"/>
        <end position="196"/>
    </location>
</feature>
<keyword evidence="1" id="KW-0472">Membrane</keyword>
<organism evidence="2 3">
    <name type="scientific">Manihot esculenta</name>
    <name type="common">Cassava</name>
    <name type="synonym">Jatropha manihot</name>
    <dbReference type="NCBI Taxonomy" id="3983"/>
    <lineage>
        <taxon>Eukaryota</taxon>
        <taxon>Viridiplantae</taxon>
        <taxon>Streptophyta</taxon>
        <taxon>Embryophyta</taxon>
        <taxon>Tracheophyta</taxon>
        <taxon>Spermatophyta</taxon>
        <taxon>Magnoliopsida</taxon>
        <taxon>eudicotyledons</taxon>
        <taxon>Gunneridae</taxon>
        <taxon>Pentapetalae</taxon>
        <taxon>rosids</taxon>
        <taxon>fabids</taxon>
        <taxon>Malpighiales</taxon>
        <taxon>Euphorbiaceae</taxon>
        <taxon>Crotonoideae</taxon>
        <taxon>Manihoteae</taxon>
        <taxon>Manihot</taxon>
    </lineage>
</organism>
<evidence type="ECO:0000256" key="1">
    <source>
        <dbReference type="SAM" id="Phobius"/>
    </source>
</evidence>
<evidence type="ECO:0000313" key="3">
    <source>
        <dbReference type="Proteomes" id="UP000091857"/>
    </source>
</evidence>
<name>A0A2C9VB59_MANES</name>
<gene>
    <name evidence="2" type="ORF">MANES_09G155500v8</name>
</gene>
<accession>A0A2C9VB59</accession>
<dbReference type="AlphaFoldDB" id="A0A2C9VB59"/>
<comment type="caution">
    <text evidence="2">The sequence shown here is derived from an EMBL/GenBank/DDBJ whole genome shotgun (WGS) entry which is preliminary data.</text>
</comment>
<protein>
    <submittedName>
        <fullName evidence="2">Uncharacterized protein</fullName>
    </submittedName>
</protein>
<keyword evidence="1" id="KW-0812">Transmembrane</keyword>
<dbReference type="EMBL" id="CM004395">
    <property type="protein sequence ID" value="OAY42131.1"/>
    <property type="molecule type" value="Genomic_DNA"/>
</dbReference>
<dbReference type="OMA" id="MYKQALM"/>
<keyword evidence="3" id="KW-1185">Reference proteome</keyword>
<proteinExistence type="predicted"/>
<dbReference type="OrthoDB" id="1419086at2759"/>
<keyword evidence="1" id="KW-1133">Transmembrane helix</keyword>
<dbReference type="Proteomes" id="UP000091857">
    <property type="component" value="Chromosome 9"/>
</dbReference>